<evidence type="ECO:0000256" key="2">
    <source>
        <dbReference type="ARBA" id="ARBA00005517"/>
    </source>
</evidence>
<dbReference type="InterPro" id="IPR029144">
    <property type="entry name" value="Thr_synth_N"/>
</dbReference>
<dbReference type="Pfam" id="PF24857">
    <property type="entry name" value="THR4_C"/>
    <property type="match status" value="1"/>
</dbReference>
<dbReference type="Gene3D" id="3.40.50.1100">
    <property type="match status" value="2"/>
</dbReference>
<dbReference type="Pfam" id="PF00291">
    <property type="entry name" value="PALP"/>
    <property type="match status" value="1"/>
</dbReference>
<name>A0A1M6TP85_9FIRM</name>
<organism evidence="8 9">
    <name type="scientific">Desulforamulus aeronauticus DSM 10349</name>
    <dbReference type="NCBI Taxonomy" id="1121421"/>
    <lineage>
        <taxon>Bacteria</taxon>
        <taxon>Bacillati</taxon>
        <taxon>Bacillota</taxon>
        <taxon>Clostridia</taxon>
        <taxon>Eubacteriales</taxon>
        <taxon>Peptococcaceae</taxon>
        <taxon>Desulforamulus</taxon>
    </lineage>
</organism>
<dbReference type="Gene3D" id="3.90.1380.10">
    <property type="entry name" value="Threonine synthase, N-terminal domain"/>
    <property type="match status" value="1"/>
</dbReference>
<dbReference type="InterPro" id="IPR001926">
    <property type="entry name" value="TrpB-like_PALP"/>
</dbReference>
<dbReference type="AlphaFoldDB" id="A0A1M6TP85"/>
<keyword evidence="3 5" id="KW-0663">Pyridoxal phosphate</keyword>
<dbReference type="CDD" id="cd01560">
    <property type="entry name" value="Thr-synth_2"/>
    <property type="match status" value="1"/>
</dbReference>
<evidence type="ECO:0000256" key="1">
    <source>
        <dbReference type="ARBA" id="ARBA00001933"/>
    </source>
</evidence>
<evidence type="ECO:0000256" key="4">
    <source>
        <dbReference type="NCBIfam" id="TIGR00260"/>
    </source>
</evidence>
<dbReference type="GO" id="GO:0004795">
    <property type="term" value="F:threonine synthase activity"/>
    <property type="evidence" value="ECO:0007669"/>
    <property type="project" value="UniProtKB-UniRule"/>
</dbReference>
<keyword evidence="9" id="KW-1185">Reference proteome</keyword>
<dbReference type="EC" id="4.2.3.1" evidence="4"/>
<feature type="domain" description="Threonine synthase N-terminal" evidence="7">
    <location>
        <begin position="3"/>
        <end position="79"/>
    </location>
</feature>
<proteinExistence type="inferred from homology"/>
<feature type="domain" description="Tryptophan synthase beta chain-like PALP" evidence="6">
    <location>
        <begin position="105"/>
        <end position="356"/>
    </location>
</feature>
<evidence type="ECO:0000259" key="6">
    <source>
        <dbReference type="Pfam" id="PF00291"/>
    </source>
</evidence>
<evidence type="ECO:0000313" key="9">
    <source>
        <dbReference type="Proteomes" id="UP000183997"/>
    </source>
</evidence>
<evidence type="ECO:0000256" key="5">
    <source>
        <dbReference type="PIRSR" id="PIRSR604450-51"/>
    </source>
</evidence>
<dbReference type="OrthoDB" id="9763107at2"/>
<evidence type="ECO:0000259" key="7">
    <source>
        <dbReference type="Pfam" id="PF14821"/>
    </source>
</evidence>
<evidence type="ECO:0000313" key="8">
    <source>
        <dbReference type="EMBL" id="SHK58744.1"/>
    </source>
</evidence>
<dbReference type="GO" id="GO:0009088">
    <property type="term" value="P:threonine biosynthetic process"/>
    <property type="evidence" value="ECO:0007669"/>
    <property type="project" value="UniProtKB-UniRule"/>
</dbReference>
<dbReference type="STRING" id="1121421.SAMN02745123_02407"/>
<dbReference type="InterPro" id="IPR004450">
    <property type="entry name" value="Thr_synthase-like"/>
</dbReference>
<comment type="cofactor">
    <cofactor evidence="1 5">
        <name>pyridoxal 5'-phosphate</name>
        <dbReference type="ChEBI" id="CHEBI:597326"/>
    </cofactor>
</comment>
<dbReference type="NCBIfam" id="TIGR00260">
    <property type="entry name" value="thrC"/>
    <property type="match status" value="1"/>
</dbReference>
<comment type="similarity">
    <text evidence="2">Belongs to the threonine synthase family.</text>
</comment>
<feature type="modified residue" description="N6-(pyridoxal phosphate)lysine" evidence="5">
    <location>
        <position position="113"/>
    </location>
</feature>
<dbReference type="InterPro" id="IPR036052">
    <property type="entry name" value="TrpB-like_PALP_sf"/>
</dbReference>
<dbReference type="Pfam" id="PF14821">
    <property type="entry name" value="Thr_synth_N"/>
    <property type="match status" value="1"/>
</dbReference>
<dbReference type="EMBL" id="FRAR01000017">
    <property type="protein sequence ID" value="SHK58744.1"/>
    <property type="molecule type" value="Genomic_DNA"/>
</dbReference>
<dbReference type="PANTHER" id="PTHR43515">
    <property type="entry name" value="THREONINE SYNTHASE-LIKE 1"/>
    <property type="match status" value="1"/>
</dbReference>
<protein>
    <recommendedName>
        <fullName evidence="4">Threonine synthase</fullName>
        <ecNumber evidence="4">4.2.3.1</ecNumber>
    </recommendedName>
</protein>
<dbReference type="GO" id="GO:0005737">
    <property type="term" value="C:cytoplasm"/>
    <property type="evidence" value="ECO:0007669"/>
    <property type="project" value="TreeGrafter"/>
</dbReference>
<dbReference type="PANTHER" id="PTHR43515:SF1">
    <property type="entry name" value="THREONINE SYNTHASE-LIKE 1"/>
    <property type="match status" value="1"/>
</dbReference>
<dbReference type="Proteomes" id="UP000183997">
    <property type="component" value="Unassembled WGS sequence"/>
</dbReference>
<evidence type="ECO:0000256" key="3">
    <source>
        <dbReference type="ARBA" id="ARBA00022898"/>
    </source>
</evidence>
<sequence>MLYISTRGNSPAVPSAEAIKQGIAPDGGLYVPTDQVTLSNPDLEKLTSLSYTERAAFILQHFLTDFTSVEINQCVNAAYHQNKFANPEIAPVKVLNSDTAVLELWHGPTCAFKDMALQILPQFLVRALTKTGEAAEVVILVATSGDTGKAALDGFANIPGTQIIVFYPERGVSEVQRLQMATQEGNNVHVVAVQGNFDDAQSGVKVVFGDHDFATLLEQQGFRLSSANSINWGRLVPQIVYYFSAYADLQKTGSIKAGEKINFVVPTGNFGNILAGFYAKRMGLPINKLLCAANANNVLTDFIQTGTYNRNRDFLKTLSPSMDILISSNLERLLYELTGRQGEQISSWMAQLKTEGSYSVDEATFAQVQEHFWSDFADDTATLDTIQQTWQQQQYLLDTHTAVAARVLQKYRQATGDNSYTVIASTASPFKFNGSVAKAVLGEQGVTGKNEFSLLQDLSDHTHWPIPQGLRDLDKKPVLHQQVIEKNKIKDVVKDILLG</sequence>
<dbReference type="SUPFAM" id="SSF53686">
    <property type="entry name" value="Tryptophan synthase beta subunit-like PLP-dependent enzymes"/>
    <property type="match status" value="1"/>
</dbReference>
<gene>
    <name evidence="8" type="ORF">SAMN02745123_02407</name>
</gene>
<reference evidence="9" key="1">
    <citation type="submission" date="2016-11" db="EMBL/GenBank/DDBJ databases">
        <authorList>
            <person name="Varghese N."/>
            <person name="Submissions S."/>
        </authorList>
    </citation>
    <scope>NUCLEOTIDE SEQUENCE [LARGE SCALE GENOMIC DNA]</scope>
    <source>
        <strain evidence="9">DSM 10349</strain>
    </source>
</reference>
<dbReference type="InterPro" id="IPR037158">
    <property type="entry name" value="Thr_synth_N_sf"/>
</dbReference>
<accession>A0A1M6TP85</accession>
<dbReference type="RefSeq" id="WP_072914634.1">
    <property type="nucleotide sequence ID" value="NZ_FRAR01000017.1"/>
</dbReference>